<evidence type="ECO:0000313" key="6">
    <source>
        <dbReference type="Proteomes" id="UP001497744"/>
    </source>
</evidence>
<dbReference type="PANTHER" id="PTHR12901">
    <property type="entry name" value="SPERM PROTEIN HOMOLOG"/>
    <property type="match status" value="1"/>
</dbReference>
<dbReference type="AlphaFoldDB" id="A0AAV4LP49"/>
<comment type="function">
    <text evidence="3">Required for the function of coenzyme Q in the respiratory chain. May serve as a chaperone or may be involved in the transport of Q6 from its site of synthesis to the catalytic sites of the respiratory complexes.</text>
</comment>
<keyword evidence="6" id="KW-1185">Reference proteome</keyword>
<dbReference type="GO" id="GO:0045333">
    <property type="term" value="P:cellular respiration"/>
    <property type="evidence" value="ECO:0007669"/>
    <property type="project" value="InterPro"/>
</dbReference>
<evidence type="ECO:0000256" key="1">
    <source>
        <dbReference type="ARBA" id="ARBA00006885"/>
    </source>
</evidence>
<dbReference type="InterPro" id="IPR044996">
    <property type="entry name" value="COQ10-like"/>
</dbReference>
<dbReference type="InterPro" id="IPR005031">
    <property type="entry name" value="COQ10_START"/>
</dbReference>
<dbReference type="InterPro" id="IPR023393">
    <property type="entry name" value="START-like_dom_sf"/>
</dbReference>
<dbReference type="SUPFAM" id="SSF55961">
    <property type="entry name" value="Bet v1-like"/>
    <property type="match status" value="1"/>
</dbReference>
<evidence type="ECO:0000256" key="3">
    <source>
        <dbReference type="ARBA" id="ARBA00024947"/>
    </source>
</evidence>
<dbReference type="EMBL" id="BPLF01000001">
    <property type="protein sequence ID" value="GIX61963.1"/>
    <property type="molecule type" value="Genomic_DNA"/>
</dbReference>
<evidence type="ECO:0000313" key="5">
    <source>
        <dbReference type="EMBL" id="GIX61963.1"/>
    </source>
</evidence>
<dbReference type="RefSeq" id="XP_067714034.1">
    <property type="nucleotide sequence ID" value="XM_067857933.1"/>
</dbReference>
<dbReference type="GeneID" id="94193446"/>
<comment type="caution">
    <text evidence="5">The sequence shown here is derived from an EMBL/GenBank/DDBJ whole genome shotgun (WGS) entry which is preliminary data.</text>
</comment>
<reference evidence="5 6" key="1">
    <citation type="submission" date="2021-06" db="EMBL/GenBank/DDBJ databases">
        <title>Genome sequence of Babesia caballi.</title>
        <authorList>
            <person name="Yamagishi J."/>
            <person name="Kidaka T."/>
            <person name="Ochi A."/>
        </authorList>
    </citation>
    <scope>NUCLEOTIDE SEQUENCE [LARGE SCALE GENOMIC DNA]</scope>
    <source>
        <strain evidence="5">USDA-D6B2</strain>
    </source>
</reference>
<dbReference type="GO" id="GO:0048039">
    <property type="term" value="F:ubiquinone binding"/>
    <property type="evidence" value="ECO:0007669"/>
    <property type="project" value="InterPro"/>
</dbReference>
<proteinExistence type="inferred from homology"/>
<accession>A0AAV4LP49</accession>
<dbReference type="CDD" id="cd07813">
    <property type="entry name" value="COQ10p_like"/>
    <property type="match status" value="1"/>
</dbReference>
<dbReference type="Pfam" id="PF03364">
    <property type="entry name" value="Polyketide_cyc"/>
    <property type="match status" value="1"/>
</dbReference>
<comment type="similarity">
    <text evidence="1">Belongs to the COQ10 family.</text>
</comment>
<comment type="subunit">
    <text evidence="2">Interacts with coenzyme Q.</text>
</comment>
<evidence type="ECO:0000256" key="2">
    <source>
        <dbReference type="ARBA" id="ARBA00011814"/>
    </source>
</evidence>
<name>A0AAV4LP49_BABCB</name>
<dbReference type="PANTHER" id="PTHR12901:SF10">
    <property type="entry name" value="COENZYME Q-BINDING PROTEIN COQ10, MITOCHONDRIAL"/>
    <property type="match status" value="1"/>
</dbReference>
<dbReference type="Proteomes" id="UP001497744">
    <property type="component" value="Unassembled WGS sequence"/>
</dbReference>
<evidence type="ECO:0000259" key="4">
    <source>
        <dbReference type="Pfam" id="PF03364"/>
    </source>
</evidence>
<dbReference type="Gene3D" id="3.30.530.20">
    <property type="match status" value="1"/>
</dbReference>
<sequence>MLKGLNLLLSAKPFVYKKTQVLSLPRDLVYSTVLDVPSYSRFLPWCKQSHWIDDASPPASVKHSGERKARLTVDYKLLQESYVSKVTFEPLCHIKAVAADSDLFETLDTVWELKEQGDGTCIDFYINFKFHLGLYQGISAALSHTLTNTMLEHFVKECHRRHKERVSI</sequence>
<organism evidence="5 6">
    <name type="scientific">Babesia caballi</name>
    <dbReference type="NCBI Taxonomy" id="5871"/>
    <lineage>
        <taxon>Eukaryota</taxon>
        <taxon>Sar</taxon>
        <taxon>Alveolata</taxon>
        <taxon>Apicomplexa</taxon>
        <taxon>Aconoidasida</taxon>
        <taxon>Piroplasmida</taxon>
        <taxon>Babesiidae</taxon>
        <taxon>Babesia</taxon>
    </lineage>
</organism>
<protein>
    <submittedName>
        <fullName evidence="5">Coenzyme Q-binding protein COQ10</fullName>
    </submittedName>
</protein>
<feature type="domain" description="Coenzyme Q-binding protein COQ10 START" evidence="4">
    <location>
        <begin position="23"/>
        <end position="154"/>
    </location>
</feature>
<gene>
    <name evidence="5" type="ORF">BcabD6B2_13980</name>
</gene>
<dbReference type="GO" id="GO:0005739">
    <property type="term" value="C:mitochondrion"/>
    <property type="evidence" value="ECO:0007669"/>
    <property type="project" value="TreeGrafter"/>
</dbReference>